<feature type="transmembrane region" description="Helical" evidence="2">
    <location>
        <begin position="286"/>
        <end position="308"/>
    </location>
</feature>
<feature type="transmembrane region" description="Helical" evidence="2">
    <location>
        <begin position="434"/>
        <end position="453"/>
    </location>
</feature>
<feature type="region of interest" description="Disordered" evidence="1">
    <location>
        <begin position="1"/>
        <end position="28"/>
    </location>
</feature>
<evidence type="ECO:0000256" key="1">
    <source>
        <dbReference type="SAM" id="MobiDB-lite"/>
    </source>
</evidence>
<keyword evidence="2" id="KW-0812">Transmembrane</keyword>
<dbReference type="Pfam" id="PF16980">
    <property type="entry name" value="CitMHS_2"/>
    <property type="match status" value="1"/>
</dbReference>
<comment type="caution">
    <text evidence="3">The sequence shown here is derived from an EMBL/GenBank/DDBJ whole genome shotgun (WGS) entry which is preliminary data.</text>
</comment>
<feature type="transmembrane region" description="Helical" evidence="2">
    <location>
        <begin position="485"/>
        <end position="503"/>
    </location>
</feature>
<keyword evidence="2" id="KW-0472">Membrane</keyword>
<dbReference type="Proteomes" id="UP001139103">
    <property type="component" value="Unassembled WGS sequence"/>
</dbReference>
<feature type="transmembrane region" description="Helical" evidence="2">
    <location>
        <begin position="523"/>
        <end position="547"/>
    </location>
</feature>
<dbReference type="EMBL" id="JAJKFT010000010">
    <property type="protein sequence ID" value="MCC9632056.1"/>
    <property type="molecule type" value="Genomic_DNA"/>
</dbReference>
<feature type="transmembrane region" description="Helical" evidence="2">
    <location>
        <begin position="241"/>
        <end position="263"/>
    </location>
</feature>
<feature type="transmembrane region" description="Helical" evidence="2">
    <location>
        <begin position="329"/>
        <end position="349"/>
    </location>
</feature>
<proteinExistence type="predicted"/>
<keyword evidence="2" id="KW-1133">Transmembrane helix</keyword>
<evidence type="ECO:0000256" key="2">
    <source>
        <dbReference type="SAM" id="Phobius"/>
    </source>
</evidence>
<name>A0A9X1MSP4_9BACT</name>
<feature type="transmembrane region" description="Helical" evidence="2">
    <location>
        <begin position="364"/>
        <end position="382"/>
    </location>
</feature>
<sequence length="548" mass="59536">MSDAIINSDHSESAFSGTSMSHDHHHEGGSDRPVLIAIGVILVAFILATLAGWTQPTVAHVAAEAHGEAVHAEAAHAEHGEEAASHGEEHASGDHGHAHPAPHPLAVIPFIALLGAIAVFPLLGFTAHWWESNKNRFLVAVILAGVTLLYYLILYVEAGFGAALSRVDHAILKEYIPFIVLLFSLYVISGGIRIEGDMAAHPSTNAIFLAVGGALASFIGTTGAAMLLVRPLIETNKERKYVQHTVVFFIFVVCNCGGLLLPIGDPPLFLGYLEGVDFLWTLRELWMPWLMVNGLLIAMFYAVDKFYYYPHEAKSDIAKDETQTTPLRIRGLMPNALLLVGVILSVALLDPQKPFPGTDWHPYVYLREVVQLALVGLSLALGSKAVRTDNKFNYHAIVEVAALFVGIFICMQPALELLNLHGPDLGIDTPMKFFWITGSLSAVLDNAPTYLVFFRTADAQHVGERLVDLLHHSGSPDGAAATMKLMAISLGAVFMGAMTYIGNGPNFMVRAIAEESGVRMPSFFGYVLFYSLPILLPVMILMALVFLR</sequence>
<dbReference type="RefSeq" id="WP_230224912.1">
    <property type="nucleotide sequence ID" value="NZ_JAJKFT010000010.1"/>
</dbReference>
<feature type="transmembrane region" description="Helical" evidence="2">
    <location>
        <begin position="136"/>
        <end position="154"/>
    </location>
</feature>
<feature type="transmembrane region" description="Helical" evidence="2">
    <location>
        <begin position="105"/>
        <end position="130"/>
    </location>
</feature>
<protein>
    <submittedName>
        <fullName evidence="3">Sodium:proton antiporter</fullName>
    </submittedName>
</protein>
<evidence type="ECO:0000313" key="3">
    <source>
        <dbReference type="EMBL" id="MCC9632056.1"/>
    </source>
</evidence>
<reference evidence="3" key="1">
    <citation type="submission" date="2021-11" db="EMBL/GenBank/DDBJ databases">
        <title>Genome sequence.</title>
        <authorList>
            <person name="Sun Q."/>
        </authorList>
    </citation>
    <scope>NUCLEOTIDE SEQUENCE</scope>
    <source>
        <strain evidence="3">JC732</strain>
    </source>
</reference>
<accession>A0A9X1MSP4</accession>
<feature type="region of interest" description="Disordered" evidence="1">
    <location>
        <begin position="70"/>
        <end position="98"/>
    </location>
</feature>
<feature type="transmembrane region" description="Helical" evidence="2">
    <location>
        <begin position="175"/>
        <end position="194"/>
    </location>
</feature>
<feature type="compositionally biased region" description="Basic and acidic residues" evidence="1">
    <location>
        <begin position="70"/>
        <end position="97"/>
    </location>
</feature>
<evidence type="ECO:0000313" key="4">
    <source>
        <dbReference type="Proteomes" id="UP001139103"/>
    </source>
</evidence>
<dbReference type="AlphaFoldDB" id="A0A9X1MSP4"/>
<feature type="transmembrane region" description="Helical" evidence="2">
    <location>
        <begin position="394"/>
        <end position="414"/>
    </location>
</feature>
<feature type="transmembrane region" description="Helical" evidence="2">
    <location>
        <begin position="34"/>
        <end position="53"/>
    </location>
</feature>
<gene>
    <name evidence="3" type="ORF">LOC68_26990</name>
</gene>
<keyword evidence="4" id="KW-1185">Reference proteome</keyword>
<feature type="transmembrane region" description="Helical" evidence="2">
    <location>
        <begin position="206"/>
        <end position="229"/>
    </location>
</feature>
<dbReference type="InterPro" id="IPR031566">
    <property type="entry name" value="CitMHS_2"/>
</dbReference>
<organism evidence="3 4">
    <name type="scientific">Blastopirellula sediminis</name>
    <dbReference type="NCBI Taxonomy" id="2894196"/>
    <lineage>
        <taxon>Bacteria</taxon>
        <taxon>Pseudomonadati</taxon>
        <taxon>Planctomycetota</taxon>
        <taxon>Planctomycetia</taxon>
        <taxon>Pirellulales</taxon>
        <taxon>Pirellulaceae</taxon>
        <taxon>Blastopirellula</taxon>
    </lineage>
</organism>